<dbReference type="PANTHER" id="PTHR33281:SF19">
    <property type="entry name" value="VOLTAGE-DEPENDENT ANION CHANNEL-FORMING PROTEIN YNEE"/>
    <property type="match status" value="1"/>
</dbReference>
<evidence type="ECO:0000256" key="6">
    <source>
        <dbReference type="ARBA" id="ARBA00023065"/>
    </source>
</evidence>
<feature type="transmembrane region" description="Helical" evidence="9">
    <location>
        <begin position="29"/>
        <end position="47"/>
    </location>
</feature>
<dbReference type="GO" id="GO:0005886">
    <property type="term" value="C:plasma membrane"/>
    <property type="evidence" value="ECO:0007669"/>
    <property type="project" value="UniProtKB-SubCell"/>
</dbReference>
<evidence type="ECO:0000256" key="8">
    <source>
        <dbReference type="ARBA" id="ARBA00034708"/>
    </source>
</evidence>
<keyword evidence="5 9" id="KW-1133">Transmembrane helix</keyword>
<dbReference type="EMBL" id="JACVEL010000002">
    <property type="protein sequence ID" value="MBC9811882.1"/>
    <property type="molecule type" value="Genomic_DNA"/>
</dbReference>
<evidence type="ECO:0000256" key="5">
    <source>
        <dbReference type="ARBA" id="ARBA00022989"/>
    </source>
</evidence>
<evidence type="ECO:0000256" key="9">
    <source>
        <dbReference type="SAM" id="Phobius"/>
    </source>
</evidence>
<comment type="similarity">
    <text evidence="8">Belongs to the anion channel-forming bestrophin (TC 1.A.46) family.</text>
</comment>
<keyword evidence="7 9" id="KW-0472">Membrane</keyword>
<dbReference type="RefSeq" id="WP_163490688.1">
    <property type="nucleotide sequence ID" value="NZ_JACVEL010000002.1"/>
</dbReference>
<evidence type="ECO:0000256" key="4">
    <source>
        <dbReference type="ARBA" id="ARBA00022692"/>
    </source>
</evidence>
<name>A0A8J6P513_9FLAO</name>
<comment type="caution">
    <text evidence="10">The sequence shown here is derived from an EMBL/GenBank/DDBJ whole genome shotgun (WGS) entry which is preliminary data.</text>
</comment>
<evidence type="ECO:0008006" key="12">
    <source>
        <dbReference type="Google" id="ProtNLM"/>
    </source>
</evidence>
<evidence type="ECO:0000256" key="7">
    <source>
        <dbReference type="ARBA" id="ARBA00023136"/>
    </source>
</evidence>
<keyword evidence="4 9" id="KW-0812">Transmembrane</keyword>
<dbReference type="PANTHER" id="PTHR33281">
    <property type="entry name" value="UPF0187 PROTEIN YNEE"/>
    <property type="match status" value="1"/>
</dbReference>
<comment type="subcellular location">
    <subcellularLocation>
        <location evidence="1">Cell membrane</location>
        <topology evidence="1">Multi-pass membrane protein</topology>
    </subcellularLocation>
</comment>
<keyword evidence="11" id="KW-1185">Reference proteome</keyword>
<proteinExistence type="inferred from homology"/>
<dbReference type="Proteomes" id="UP000652681">
    <property type="component" value="Unassembled WGS sequence"/>
</dbReference>
<feature type="transmembrane region" description="Helical" evidence="9">
    <location>
        <begin position="219"/>
        <end position="250"/>
    </location>
</feature>
<evidence type="ECO:0000256" key="1">
    <source>
        <dbReference type="ARBA" id="ARBA00004651"/>
    </source>
</evidence>
<protein>
    <recommendedName>
        <fullName evidence="12">Bestrophin</fullName>
    </recommendedName>
</protein>
<evidence type="ECO:0000313" key="11">
    <source>
        <dbReference type="Proteomes" id="UP000652681"/>
    </source>
</evidence>
<keyword evidence="2" id="KW-0813">Transport</keyword>
<sequence>MIKYNPKSWVTMIFALHKSDTLRILWKELIYIALLSTGIAWVEITYFPENRVLTNLNIVYSLVGFVISLLLVFRTNTAYDRWWEGRKKWGELVNDSRNLAVKIKTLNLSREDQLFFSRMISNFAVASKDHLKKEAILNNLNLTTEEIARLNQEEHIPVSIVELMYERLNQLKKAGVIQWEEYLVLDKNLNGFIDMIGACERIRNTPIPYSYSLFIKKFIFIYTGTLPIAFVGLLGYFSVAVTVLVFYVLVSMEILAEEIEDPFGLDDNDLPTDELSERIKSNISKILR</sequence>
<evidence type="ECO:0000313" key="10">
    <source>
        <dbReference type="EMBL" id="MBC9811882.1"/>
    </source>
</evidence>
<dbReference type="AlphaFoldDB" id="A0A8J6P513"/>
<gene>
    <name evidence="10" type="ORF">H9Y05_05270</name>
</gene>
<reference evidence="10" key="1">
    <citation type="submission" date="2020-09" db="EMBL/GenBank/DDBJ databases">
        <title>Taishania pollutisoli gen. nov., sp. nov., Isolated from Tetrabromobisphenol A-Contaminated Soil.</title>
        <authorList>
            <person name="Chen Q."/>
        </authorList>
    </citation>
    <scope>NUCLEOTIDE SEQUENCE</scope>
    <source>
        <strain evidence="10">CZZ-1</strain>
    </source>
</reference>
<dbReference type="Pfam" id="PF25539">
    <property type="entry name" value="Bestrophin_2"/>
    <property type="match status" value="1"/>
</dbReference>
<dbReference type="GO" id="GO:0005254">
    <property type="term" value="F:chloride channel activity"/>
    <property type="evidence" value="ECO:0007669"/>
    <property type="project" value="InterPro"/>
</dbReference>
<keyword evidence="3" id="KW-1003">Cell membrane</keyword>
<accession>A0A8J6P513</accession>
<keyword evidence="6" id="KW-0406">Ion transport</keyword>
<dbReference type="InterPro" id="IPR044669">
    <property type="entry name" value="YneE/VCCN1/2-like"/>
</dbReference>
<feature type="transmembrane region" description="Helical" evidence="9">
    <location>
        <begin position="53"/>
        <end position="73"/>
    </location>
</feature>
<evidence type="ECO:0000256" key="2">
    <source>
        <dbReference type="ARBA" id="ARBA00022448"/>
    </source>
</evidence>
<evidence type="ECO:0000256" key="3">
    <source>
        <dbReference type="ARBA" id="ARBA00022475"/>
    </source>
</evidence>
<organism evidence="10 11">
    <name type="scientific">Taishania pollutisoli</name>
    <dbReference type="NCBI Taxonomy" id="2766479"/>
    <lineage>
        <taxon>Bacteria</taxon>
        <taxon>Pseudomonadati</taxon>
        <taxon>Bacteroidota</taxon>
        <taxon>Flavobacteriia</taxon>
        <taxon>Flavobacteriales</taxon>
        <taxon>Crocinitomicaceae</taxon>
        <taxon>Taishania</taxon>
    </lineage>
</organism>